<evidence type="ECO:0000259" key="6">
    <source>
        <dbReference type="Pfam" id="PF00394"/>
    </source>
</evidence>
<dbReference type="Pfam" id="PF07732">
    <property type="entry name" value="Cu-oxidase_3"/>
    <property type="match status" value="1"/>
</dbReference>
<feature type="chain" id="PRO_5003262241" evidence="5">
    <location>
        <begin position="19"/>
        <end position="562"/>
    </location>
</feature>
<evidence type="ECO:0000259" key="7">
    <source>
        <dbReference type="Pfam" id="PF07731"/>
    </source>
</evidence>
<dbReference type="InterPro" id="IPR001117">
    <property type="entry name" value="Cu-oxidase_2nd"/>
</dbReference>
<dbReference type="Pfam" id="PF07731">
    <property type="entry name" value="Cu-oxidase_2"/>
    <property type="match status" value="1"/>
</dbReference>
<dbReference type="InterPro" id="IPR008972">
    <property type="entry name" value="Cupredoxin"/>
</dbReference>
<dbReference type="GO" id="GO:0016491">
    <property type="term" value="F:oxidoreductase activity"/>
    <property type="evidence" value="ECO:0007669"/>
    <property type="project" value="UniProtKB-KW"/>
</dbReference>
<evidence type="ECO:0000256" key="2">
    <source>
        <dbReference type="ARBA" id="ARBA00022723"/>
    </source>
</evidence>
<dbReference type="CDD" id="cd13901">
    <property type="entry name" value="CuRO_3_MaLCC_like"/>
    <property type="match status" value="1"/>
</dbReference>
<keyword evidence="10" id="KW-1185">Reference proteome</keyword>
<dbReference type="SMR" id="F0XK69"/>
<dbReference type="EMBL" id="GL629787">
    <property type="protein sequence ID" value="EFX01919.1"/>
    <property type="molecule type" value="Genomic_DNA"/>
</dbReference>
<evidence type="ECO:0000256" key="3">
    <source>
        <dbReference type="ARBA" id="ARBA00023002"/>
    </source>
</evidence>
<dbReference type="GO" id="GO:0005507">
    <property type="term" value="F:copper ion binding"/>
    <property type="evidence" value="ECO:0007669"/>
    <property type="project" value="InterPro"/>
</dbReference>
<feature type="signal peptide" evidence="5">
    <location>
        <begin position="1"/>
        <end position="18"/>
    </location>
</feature>
<dbReference type="AlphaFoldDB" id="F0XK69"/>
<evidence type="ECO:0000313" key="10">
    <source>
        <dbReference type="Proteomes" id="UP000007796"/>
    </source>
</evidence>
<evidence type="ECO:0000256" key="4">
    <source>
        <dbReference type="ARBA" id="ARBA00023008"/>
    </source>
</evidence>
<dbReference type="PANTHER" id="PTHR11709">
    <property type="entry name" value="MULTI-COPPER OXIDASE"/>
    <property type="match status" value="1"/>
</dbReference>
<dbReference type="CDD" id="cd13854">
    <property type="entry name" value="CuRO_1_MaLCC_like"/>
    <property type="match status" value="1"/>
</dbReference>
<evidence type="ECO:0000259" key="8">
    <source>
        <dbReference type="Pfam" id="PF07732"/>
    </source>
</evidence>
<dbReference type="RefSeq" id="XP_014171401.1">
    <property type="nucleotide sequence ID" value="XM_014315926.1"/>
</dbReference>
<sequence length="562" mass="61200">MGWLHGLIVGLLPHLTAALSQSQTNGLIANGTDAYANFPTTGVIRSYEWTVSRGTLAPDGYEMPVILVNGQFPGPTIEANWGDTIQVTVHNKIRGPEEGTAIHWHGLPQQGTPWEDGVPAATQCPIAPGASFTYQFQVTVYGTSWYHAHYSAQYGAGLLGPLIIYGPTEEPYDVDTTTRCSRMLAPGGQPEVSSDNNLINGKNRFDCATKAAGDDTPCTSNASQAQFFFEAGRVHRLRLANTGAEGLQRFSIDGHTLQVIAYDFVPIEPYETKLVTLGVGQRADVLVTADQGTANTSSSFWMRSSIASCSTARQPRALAAVHYVQPSNTTAASVTAVALPVPSSSPWSGPDVPDPSVCANDDLQLTRPLFAQQLPAASWTHDFDVELFVNGSNVTLWKFDSVSFRGDYNAPTLLLASLGNTSWPEEWNARNLYTSTSVRMIVNNHSPSQHPMHLHGSDFYVLHEGPGEWDGTIVESTNPMRRDVQIVRPNGHLVLQMNADNPGVWPFHCHIAWHSSGGFLSQLIVQPSKLQDLQIPSVMAQTCRDWASWTKTHIPDQIDSGL</sequence>
<dbReference type="eggNOG" id="KOG1263">
    <property type="taxonomic scope" value="Eukaryota"/>
</dbReference>
<dbReference type="InParanoid" id="F0XK69"/>
<gene>
    <name evidence="9" type="ORF">CMQ_4990</name>
</gene>
<keyword evidence="4" id="KW-0186">Copper</keyword>
<accession>F0XK69</accession>
<evidence type="ECO:0000313" key="9">
    <source>
        <dbReference type="EMBL" id="EFX01919.1"/>
    </source>
</evidence>
<feature type="domain" description="Plastocyanin-like" evidence="8">
    <location>
        <begin position="51"/>
        <end position="167"/>
    </location>
</feature>
<feature type="domain" description="Plastocyanin-like" evidence="7">
    <location>
        <begin position="419"/>
        <end position="528"/>
    </location>
</feature>
<reference evidence="9 10" key="1">
    <citation type="journal article" date="2011" name="Proc. Natl. Acad. Sci. U.S.A.">
        <title>Genome and transcriptome analyses of the mountain pine beetle-fungal symbiont Grosmannia clavigera, a lodgepole pine pathogen.</title>
        <authorList>
            <person name="DiGuistini S."/>
            <person name="Wang Y."/>
            <person name="Liao N.Y."/>
            <person name="Taylor G."/>
            <person name="Tanguay P."/>
            <person name="Feau N."/>
            <person name="Henrissat B."/>
            <person name="Chan S.K."/>
            <person name="Hesse-Orce U."/>
            <person name="Alamouti S.M."/>
            <person name="Tsui C.K.M."/>
            <person name="Docking R.T."/>
            <person name="Levasseur A."/>
            <person name="Haridas S."/>
            <person name="Robertson G."/>
            <person name="Birol I."/>
            <person name="Holt R.A."/>
            <person name="Marra M.A."/>
            <person name="Hamelin R.C."/>
            <person name="Hirst M."/>
            <person name="Jones S.J.M."/>
            <person name="Bohlmann J."/>
            <person name="Breuil C."/>
        </authorList>
    </citation>
    <scope>NUCLEOTIDE SEQUENCE [LARGE SCALE GENOMIC DNA]</scope>
    <source>
        <strain evidence="10">kw1407 / UAMH 11150</strain>
    </source>
</reference>
<dbReference type="Gene3D" id="2.60.40.420">
    <property type="entry name" value="Cupredoxins - blue copper proteins"/>
    <property type="match status" value="3"/>
</dbReference>
<dbReference type="HOGENOM" id="CLU_006504_3_1_1"/>
<dbReference type="InterPro" id="IPR011707">
    <property type="entry name" value="Cu-oxidase-like_N"/>
</dbReference>
<dbReference type="FunFam" id="2.60.40.420:FF:000021">
    <property type="entry name" value="Extracellular dihydrogeodin oxidase/laccase"/>
    <property type="match status" value="1"/>
</dbReference>
<dbReference type="STRING" id="655863.F0XK69"/>
<feature type="domain" description="Plastocyanin-like" evidence="6">
    <location>
        <begin position="172"/>
        <end position="324"/>
    </location>
</feature>
<dbReference type="SUPFAM" id="SSF49503">
    <property type="entry name" value="Cupredoxins"/>
    <property type="match status" value="3"/>
</dbReference>
<comment type="similarity">
    <text evidence="1">Belongs to the multicopper oxidase family.</text>
</comment>
<evidence type="ECO:0000256" key="5">
    <source>
        <dbReference type="SAM" id="SignalP"/>
    </source>
</evidence>
<dbReference type="Pfam" id="PF00394">
    <property type="entry name" value="Cu-oxidase"/>
    <property type="match status" value="1"/>
</dbReference>
<dbReference type="InterPro" id="IPR011706">
    <property type="entry name" value="Cu-oxidase_C"/>
</dbReference>
<keyword evidence="2" id="KW-0479">Metal-binding</keyword>
<dbReference type="OrthoDB" id="2121828at2759"/>
<dbReference type="GeneID" id="25978262"/>
<organism evidence="10">
    <name type="scientific">Grosmannia clavigera (strain kw1407 / UAMH 11150)</name>
    <name type="common">Blue stain fungus</name>
    <name type="synonym">Graphiocladiella clavigera</name>
    <dbReference type="NCBI Taxonomy" id="655863"/>
    <lineage>
        <taxon>Eukaryota</taxon>
        <taxon>Fungi</taxon>
        <taxon>Dikarya</taxon>
        <taxon>Ascomycota</taxon>
        <taxon>Pezizomycotina</taxon>
        <taxon>Sordariomycetes</taxon>
        <taxon>Sordariomycetidae</taxon>
        <taxon>Ophiostomatales</taxon>
        <taxon>Ophiostomataceae</taxon>
        <taxon>Leptographium</taxon>
    </lineage>
</organism>
<dbReference type="InterPro" id="IPR045087">
    <property type="entry name" value="Cu-oxidase_fam"/>
</dbReference>
<dbReference type="Proteomes" id="UP000007796">
    <property type="component" value="Unassembled WGS sequence"/>
</dbReference>
<dbReference type="PANTHER" id="PTHR11709:SF145">
    <property type="entry name" value="LCC1"/>
    <property type="match status" value="1"/>
</dbReference>
<proteinExistence type="inferred from homology"/>
<keyword evidence="5" id="KW-0732">Signal</keyword>
<keyword evidence="3" id="KW-0560">Oxidoreductase</keyword>
<evidence type="ECO:0000256" key="1">
    <source>
        <dbReference type="ARBA" id="ARBA00010609"/>
    </source>
</evidence>
<name>F0XK69_GROCL</name>
<protein>
    <submittedName>
        <fullName evidence="9">Laccase-1</fullName>
    </submittedName>
</protein>